<proteinExistence type="predicted"/>
<dbReference type="Proteomes" id="UP000307380">
    <property type="component" value="Unassembled WGS sequence"/>
</dbReference>
<name>A0A4S4FSW8_9MICO</name>
<dbReference type="EMBL" id="SSSN01000009">
    <property type="protein sequence ID" value="THG32616.1"/>
    <property type="molecule type" value="Genomic_DNA"/>
</dbReference>
<keyword evidence="10" id="KW-1185">Reference proteome</keyword>
<feature type="transmembrane region" description="Helical" evidence="7">
    <location>
        <begin position="461"/>
        <end position="485"/>
    </location>
</feature>
<evidence type="ECO:0000313" key="9">
    <source>
        <dbReference type="EMBL" id="THG32616.1"/>
    </source>
</evidence>
<organism evidence="9 10">
    <name type="scientific">Orlajensenia flava</name>
    <dbReference type="NCBI Taxonomy" id="2565934"/>
    <lineage>
        <taxon>Bacteria</taxon>
        <taxon>Bacillati</taxon>
        <taxon>Actinomycetota</taxon>
        <taxon>Actinomycetes</taxon>
        <taxon>Micrococcales</taxon>
        <taxon>Microbacteriaceae</taxon>
        <taxon>Orlajensenia</taxon>
    </lineage>
</organism>
<dbReference type="OrthoDB" id="5241646at2"/>
<evidence type="ECO:0000256" key="3">
    <source>
        <dbReference type="ARBA" id="ARBA00022692"/>
    </source>
</evidence>
<feature type="transmembrane region" description="Helical" evidence="7">
    <location>
        <begin position="224"/>
        <end position="244"/>
    </location>
</feature>
<dbReference type="InterPro" id="IPR008457">
    <property type="entry name" value="Cu-R_CopD_dom"/>
</dbReference>
<dbReference type="PANTHER" id="PTHR34820:SF4">
    <property type="entry name" value="INNER MEMBRANE PROTEIN YEBZ"/>
    <property type="match status" value="1"/>
</dbReference>
<feature type="transmembrane region" description="Helical" evidence="7">
    <location>
        <begin position="157"/>
        <end position="184"/>
    </location>
</feature>
<keyword evidence="5 7" id="KW-0472">Membrane</keyword>
<evidence type="ECO:0000256" key="4">
    <source>
        <dbReference type="ARBA" id="ARBA00022989"/>
    </source>
</evidence>
<feature type="transmembrane region" description="Helical" evidence="7">
    <location>
        <begin position="330"/>
        <end position="352"/>
    </location>
</feature>
<keyword evidence="4 7" id="KW-1133">Transmembrane helix</keyword>
<gene>
    <name evidence="9" type="ORF">E6C70_12790</name>
</gene>
<feature type="compositionally biased region" description="Polar residues" evidence="6">
    <location>
        <begin position="685"/>
        <end position="694"/>
    </location>
</feature>
<evidence type="ECO:0000313" key="10">
    <source>
        <dbReference type="Proteomes" id="UP000307380"/>
    </source>
</evidence>
<feature type="domain" description="Copper resistance protein D" evidence="8">
    <location>
        <begin position="256"/>
        <end position="352"/>
    </location>
</feature>
<feature type="transmembrane region" description="Helical" evidence="7">
    <location>
        <begin position="425"/>
        <end position="449"/>
    </location>
</feature>
<dbReference type="GO" id="GO:0005886">
    <property type="term" value="C:plasma membrane"/>
    <property type="evidence" value="ECO:0007669"/>
    <property type="project" value="UniProtKB-SubCell"/>
</dbReference>
<feature type="transmembrane region" description="Helical" evidence="7">
    <location>
        <begin position="118"/>
        <end position="137"/>
    </location>
</feature>
<evidence type="ECO:0000259" key="8">
    <source>
        <dbReference type="Pfam" id="PF05425"/>
    </source>
</evidence>
<feature type="transmembrane region" description="Helical" evidence="7">
    <location>
        <begin position="191"/>
        <end position="212"/>
    </location>
</feature>
<feature type="region of interest" description="Disordered" evidence="6">
    <location>
        <begin position="1"/>
        <end position="20"/>
    </location>
</feature>
<feature type="transmembrane region" description="Helical" evidence="7">
    <location>
        <begin position="395"/>
        <end position="413"/>
    </location>
</feature>
<evidence type="ECO:0000256" key="5">
    <source>
        <dbReference type="ARBA" id="ARBA00023136"/>
    </source>
</evidence>
<dbReference type="Pfam" id="PF05425">
    <property type="entry name" value="CopD"/>
    <property type="match status" value="1"/>
</dbReference>
<feature type="transmembrane region" description="Helical" evidence="7">
    <location>
        <begin position="256"/>
        <end position="276"/>
    </location>
</feature>
<feature type="transmembrane region" description="Helical" evidence="7">
    <location>
        <begin position="627"/>
        <end position="648"/>
    </location>
</feature>
<evidence type="ECO:0000256" key="1">
    <source>
        <dbReference type="ARBA" id="ARBA00004651"/>
    </source>
</evidence>
<feature type="transmembrane region" description="Helical" evidence="7">
    <location>
        <begin position="288"/>
        <end position="309"/>
    </location>
</feature>
<feature type="transmembrane region" description="Helical" evidence="7">
    <location>
        <begin position="574"/>
        <end position="595"/>
    </location>
</feature>
<feature type="transmembrane region" description="Helical" evidence="7">
    <location>
        <begin position="506"/>
        <end position="530"/>
    </location>
</feature>
<dbReference type="InterPro" id="IPR032694">
    <property type="entry name" value="CopC/D"/>
</dbReference>
<comment type="subcellular location">
    <subcellularLocation>
        <location evidence="1">Cell membrane</location>
        <topology evidence="1">Multi-pass membrane protein</topology>
    </subcellularLocation>
</comment>
<feature type="region of interest" description="Disordered" evidence="6">
    <location>
        <begin position="659"/>
        <end position="694"/>
    </location>
</feature>
<reference evidence="9 10" key="1">
    <citation type="submission" date="2019-04" db="EMBL/GenBank/DDBJ databases">
        <authorList>
            <person name="Jiang L."/>
        </authorList>
    </citation>
    <scope>NUCLEOTIDE SEQUENCE [LARGE SCALE GENOMIC DNA]</scope>
    <source>
        <strain evidence="9 10">YIM 131861</strain>
    </source>
</reference>
<dbReference type="PANTHER" id="PTHR34820">
    <property type="entry name" value="INNER MEMBRANE PROTEIN YEBZ"/>
    <property type="match status" value="1"/>
</dbReference>
<feature type="transmembrane region" description="Helical" evidence="7">
    <location>
        <begin position="542"/>
        <end position="562"/>
    </location>
</feature>
<feature type="transmembrane region" description="Helical" evidence="7">
    <location>
        <begin position="30"/>
        <end position="55"/>
    </location>
</feature>
<dbReference type="Pfam" id="PF09678">
    <property type="entry name" value="Caa3_CtaG"/>
    <property type="match status" value="1"/>
</dbReference>
<keyword evidence="2" id="KW-1003">Cell membrane</keyword>
<evidence type="ECO:0000256" key="6">
    <source>
        <dbReference type="SAM" id="MobiDB-lite"/>
    </source>
</evidence>
<evidence type="ECO:0000256" key="7">
    <source>
        <dbReference type="SAM" id="Phobius"/>
    </source>
</evidence>
<keyword evidence="3 7" id="KW-0812">Transmembrane</keyword>
<dbReference type="InterPro" id="IPR019108">
    <property type="entry name" value="Caa3_assmbl_CtaG-rel"/>
</dbReference>
<sequence>MSDTPTTEAAPESPAEDVNREQIRLPHVDVTTLVLALCVPLTVAMTLLAMVFTGAFTTGRALFDPGDLVTYGLPIARAVHDLAAAATIGLLLLAVFIAPGQTKDLGALGRSQWRSVRWAAWAAAVWLASASTVVVLTGVEISGVGPGQPGFIDTMKIFLFSVELGQSLLFSTLCVLIVLVVAAFARRLTPVAFAFGIGLFALLPLALSGHAAGSFEHANAVNSLALHLVGVTLWVGGLLALILLRGTIGRGFGTSVARYSTLAGWAFAAVAASGIVNSSLRLSTPADLFQPYGVLIIAKSTILVVLGLAGFMQRRRIIPALLKAPTERRLFIRFAVAEVVFMAVAIGISVGLSKSAPPVSQEPLSGDLRREGLLGFPYPPAVDFARMFTEFHWDWSWVMVAASLAGLYSWAYARMRQRGDRWPVYRLVAWLLGCLALVWVTSGGAAVYGEIHFSTHMVQHMALMMVVPPLLVLGGPVLLALRVLPTRHDGSRGIREWLLLFTHSRFLRLLSRPAVAGVIFAGSLIVFYYSPAFQSALFSHPWHIFMIVHFLLSGYLFTWVFIGIDPGPTRPPYPILLIVLLATMAFHAFFGVALMESSDILALDWWHALGQSDDTVLLADQHIGGGIVWGASELPMVLIALGVVYQWIRSDERTAKRLDRQADRDGDADLNAYNDRLQRMERTDNQSPARTPNT</sequence>
<protein>
    <recommendedName>
        <fullName evidence="8">Copper resistance protein D domain-containing protein</fullName>
    </recommendedName>
</protein>
<evidence type="ECO:0000256" key="2">
    <source>
        <dbReference type="ARBA" id="ARBA00022475"/>
    </source>
</evidence>
<dbReference type="GO" id="GO:0006825">
    <property type="term" value="P:copper ion transport"/>
    <property type="evidence" value="ECO:0007669"/>
    <property type="project" value="InterPro"/>
</dbReference>
<feature type="transmembrane region" description="Helical" evidence="7">
    <location>
        <begin position="75"/>
        <end position="97"/>
    </location>
</feature>
<dbReference type="AlphaFoldDB" id="A0A4S4FSW8"/>
<comment type="caution">
    <text evidence="9">The sequence shown here is derived from an EMBL/GenBank/DDBJ whole genome shotgun (WGS) entry which is preliminary data.</text>
</comment>
<accession>A0A4S4FSW8</accession>
<dbReference type="RefSeq" id="WP_136424919.1">
    <property type="nucleotide sequence ID" value="NZ_OZ241748.1"/>
</dbReference>